<dbReference type="Pfam" id="PF13541">
    <property type="entry name" value="ChlI"/>
    <property type="match status" value="1"/>
</dbReference>
<evidence type="ECO:0000256" key="2">
    <source>
        <dbReference type="ARBA" id="ARBA00022741"/>
    </source>
</evidence>
<evidence type="ECO:0000256" key="11">
    <source>
        <dbReference type="SAM" id="MobiDB-lite"/>
    </source>
</evidence>
<dbReference type="Gene3D" id="3.30.230.10">
    <property type="match status" value="1"/>
</dbReference>
<evidence type="ECO:0000256" key="8">
    <source>
        <dbReference type="ARBA" id="ARBA00023016"/>
    </source>
</evidence>
<evidence type="ECO:0000256" key="7">
    <source>
        <dbReference type="ARBA" id="ARBA00022840"/>
    </source>
</evidence>
<name>A0AAV1IH01_9CHLO</name>
<dbReference type="SMART" id="SM00382">
    <property type="entry name" value="AAA"/>
    <property type="match status" value="1"/>
</dbReference>
<feature type="region of interest" description="Disordered" evidence="11">
    <location>
        <begin position="124"/>
        <end position="143"/>
    </location>
</feature>
<proteinExistence type="inferred from homology"/>
<dbReference type="GO" id="GO:0000725">
    <property type="term" value="P:recombinational repair"/>
    <property type="evidence" value="ECO:0007669"/>
    <property type="project" value="TreeGrafter"/>
</dbReference>
<accession>A0AAV1IH01</accession>
<dbReference type="GO" id="GO:0008270">
    <property type="term" value="F:zinc ion binding"/>
    <property type="evidence" value="ECO:0007669"/>
    <property type="project" value="UniProtKB-KW"/>
</dbReference>
<keyword evidence="10" id="KW-0234">DNA repair</keyword>
<evidence type="ECO:0000256" key="1">
    <source>
        <dbReference type="ARBA" id="ARBA00022723"/>
    </source>
</evidence>
<keyword evidence="9" id="KW-0238">DNA-binding</keyword>
<feature type="domain" description="RecA family profile 1" evidence="12">
    <location>
        <begin position="160"/>
        <end position="360"/>
    </location>
</feature>
<evidence type="ECO:0000256" key="5">
    <source>
        <dbReference type="ARBA" id="ARBA00022801"/>
    </source>
</evidence>
<dbReference type="GO" id="GO:0140664">
    <property type="term" value="F:ATP-dependent DNA damage sensor activity"/>
    <property type="evidence" value="ECO:0007669"/>
    <property type="project" value="InterPro"/>
</dbReference>
<dbReference type="PROSITE" id="PS50162">
    <property type="entry name" value="RECA_2"/>
    <property type="match status" value="1"/>
</dbReference>
<dbReference type="Pfam" id="PF13481">
    <property type="entry name" value="AAA_25"/>
    <property type="match status" value="1"/>
</dbReference>
<dbReference type="GO" id="GO:0003684">
    <property type="term" value="F:damaged DNA binding"/>
    <property type="evidence" value="ECO:0007669"/>
    <property type="project" value="InterPro"/>
</dbReference>
<dbReference type="GO" id="GO:0016787">
    <property type="term" value="F:hydrolase activity"/>
    <property type="evidence" value="ECO:0007669"/>
    <property type="project" value="UniProtKB-KW"/>
</dbReference>
<evidence type="ECO:0000256" key="4">
    <source>
        <dbReference type="ARBA" id="ARBA00022771"/>
    </source>
</evidence>
<reference evidence="13 14" key="1">
    <citation type="submission" date="2023-10" db="EMBL/GenBank/DDBJ databases">
        <authorList>
            <person name="Maclean D."/>
            <person name="Macfadyen A."/>
        </authorList>
    </citation>
    <scope>NUCLEOTIDE SEQUENCE [LARGE SCALE GENOMIC DNA]</scope>
</reference>
<dbReference type="Gene3D" id="3.40.50.300">
    <property type="entry name" value="P-loop containing nucleotide triphosphate hydrolases"/>
    <property type="match status" value="1"/>
</dbReference>
<keyword evidence="4" id="KW-0863">Zinc-finger</keyword>
<keyword evidence="2" id="KW-0547">Nucleotide-binding</keyword>
<dbReference type="PRINTS" id="PR00830">
    <property type="entry name" value="ENDOLAPTASE"/>
</dbReference>
<keyword evidence="14" id="KW-1185">Reference proteome</keyword>
<keyword evidence="3" id="KW-0227">DNA damage</keyword>
<dbReference type="CDD" id="cd01121">
    <property type="entry name" value="RadA_SMS_N"/>
    <property type="match status" value="1"/>
</dbReference>
<dbReference type="InterPro" id="IPR041166">
    <property type="entry name" value="Rubredoxin_2"/>
</dbReference>
<keyword evidence="8" id="KW-0346">Stress response</keyword>
<keyword evidence="6" id="KW-0862">Zinc</keyword>
<organism evidence="13 14">
    <name type="scientific">Coccomyxa viridis</name>
    <dbReference type="NCBI Taxonomy" id="1274662"/>
    <lineage>
        <taxon>Eukaryota</taxon>
        <taxon>Viridiplantae</taxon>
        <taxon>Chlorophyta</taxon>
        <taxon>core chlorophytes</taxon>
        <taxon>Trebouxiophyceae</taxon>
        <taxon>Trebouxiophyceae incertae sedis</taxon>
        <taxon>Coccomyxaceae</taxon>
        <taxon>Coccomyxa</taxon>
    </lineage>
</organism>
<evidence type="ECO:0000256" key="10">
    <source>
        <dbReference type="ARBA" id="ARBA00023204"/>
    </source>
</evidence>
<dbReference type="AlphaFoldDB" id="A0AAV1IH01"/>
<dbReference type="SUPFAM" id="SSF54211">
    <property type="entry name" value="Ribosomal protein S5 domain 2-like"/>
    <property type="match status" value="1"/>
</dbReference>
<dbReference type="PANTHER" id="PTHR32472">
    <property type="entry name" value="DNA REPAIR PROTEIN RADA"/>
    <property type="match status" value="1"/>
</dbReference>
<evidence type="ECO:0000256" key="3">
    <source>
        <dbReference type="ARBA" id="ARBA00022763"/>
    </source>
</evidence>
<dbReference type="InterPro" id="IPR004504">
    <property type="entry name" value="DNA_repair_RadA"/>
</dbReference>
<evidence type="ECO:0000256" key="9">
    <source>
        <dbReference type="ARBA" id="ARBA00023125"/>
    </source>
</evidence>
<keyword evidence="7" id="KW-0067">ATP-binding</keyword>
<sequence>MLTGKLCRGPVARVLLSRLSFLGTPVHALKASPLQQASAQKWRRHIDTRTYSATATAKKSIVFKCRECGEAFPQWKGRCGDCGSWNSLEKTEAYKEPSPGARKGGGGGASAAAAASGAAPLPAVVRGSAGRPRSGWVSSVSQRPQHISEVGRLGYGNHWRLPLQGESGAELARVLGGGVVPGSLTLVGGDPGVGKSTLLLQVAAMLGSDTSAGPVSLPVAEHSASAEENGVEEEEGDFLEDEEGLAIDDVDDVEPLAAAGEAVLYVSAEESVEQVGSRAERMGLQGSKHLYLYSATRLVDVLQEVVAMQPRAVVIDSIQTVYLDDVSGSAGSVSQVRECATALLHVAKRQGVPIFLVGHVTKTGDIAGPRVLEHIVDTVMYMEGERHQAFRLVRGIKNRYGPTDEVGVFEMKEEGLVAVPNPSASFLGDRTLSANASSAVTVMIEGTRPLLLEVQALCSPVHQGQGPPLRIPNGINRNRMNLIMAVLTKHARLRLHTVDCHTNVVGGLLLTEPATDLAVALAIASSYFDRPISPDLAAIGEIGLGGELRPANHIERRIMEAAKLGFSHVIVPAIHAPAASGRLANIDIIKCRTIEDALTAALGNVPIADSPPHQQAEGELIA</sequence>
<comment type="caution">
    <text evidence="13">The sequence shown here is derived from an EMBL/GenBank/DDBJ whole genome shotgun (WGS) entry which is preliminary data.</text>
</comment>
<keyword evidence="1" id="KW-0479">Metal-binding</keyword>
<feature type="region of interest" description="Disordered" evidence="11">
    <location>
        <begin position="93"/>
        <end position="113"/>
    </location>
</feature>
<evidence type="ECO:0000313" key="14">
    <source>
        <dbReference type="Proteomes" id="UP001314263"/>
    </source>
</evidence>
<dbReference type="Pfam" id="PF18073">
    <property type="entry name" value="Zn_ribbon_LapB"/>
    <property type="match status" value="1"/>
</dbReference>
<dbReference type="HAMAP" id="MF_01498">
    <property type="entry name" value="RadA_bact"/>
    <property type="match status" value="1"/>
</dbReference>
<dbReference type="InterPro" id="IPR020568">
    <property type="entry name" value="Ribosomal_Su5_D2-typ_SF"/>
</dbReference>
<dbReference type="Proteomes" id="UP001314263">
    <property type="component" value="Unassembled WGS sequence"/>
</dbReference>
<evidence type="ECO:0000259" key="12">
    <source>
        <dbReference type="PROSITE" id="PS50162"/>
    </source>
</evidence>
<dbReference type="InterPro" id="IPR003593">
    <property type="entry name" value="AAA+_ATPase"/>
</dbReference>
<evidence type="ECO:0000256" key="6">
    <source>
        <dbReference type="ARBA" id="ARBA00022833"/>
    </source>
</evidence>
<dbReference type="InterPro" id="IPR020588">
    <property type="entry name" value="RecA_ATP-bd"/>
</dbReference>
<protein>
    <recommendedName>
        <fullName evidence="12">RecA family profile 1 domain-containing protein</fullName>
    </recommendedName>
</protein>
<dbReference type="InterPro" id="IPR014721">
    <property type="entry name" value="Ribsml_uS5_D2-typ_fold_subgr"/>
</dbReference>
<keyword evidence="5" id="KW-0378">Hydrolase</keyword>
<gene>
    <name evidence="13" type="ORF">CVIRNUC_009174</name>
</gene>
<dbReference type="InterPro" id="IPR027417">
    <property type="entry name" value="P-loop_NTPase"/>
</dbReference>
<dbReference type="PANTHER" id="PTHR32472:SF10">
    <property type="entry name" value="DNA REPAIR PROTEIN RADA-LIKE PROTEIN"/>
    <property type="match status" value="1"/>
</dbReference>
<dbReference type="GO" id="GO:0005524">
    <property type="term" value="F:ATP binding"/>
    <property type="evidence" value="ECO:0007669"/>
    <property type="project" value="UniProtKB-KW"/>
</dbReference>
<dbReference type="EMBL" id="CAUYUE010000013">
    <property type="protein sequence ID" value="CAK0785961.1"/>
    <property type="molecule type" value="Genomic_DNA"/>
</dbReference>
<dbReference type="SUPFAM" id="SSF52540">
    <property type="entry name" value="P-loop containing nucleoside triphosphate hydrolases"/>
    <property type="match status" value="1"/>
</dbReference>
<evidence type="ECO:0000313" key="13">
    <source>
        <dbReference type="EMBL" id="CAK0785961.1"/>
    </source>
</evidence>